<organism evidence="2 3">
    <name type="scientific">Streptomyces sulfonofaciens</name>
    <dbReference type="NCBI Taxonomy" id="68272"/>
    <lineage>
        <taxon>Bacteria</taxon>
        <taxon>Bacillati</taxon>
        <taxon>Actinomycetota</taxon>
        <taxon>Actinomycetes</taxon>
        <taxon>Kitasatosporales</taxon>
        <taxon>Streptomycetaceae</taxon>
        <taxon>Streptomyces</taxon>
    </lineage>
</organism>
<comment type="caution">
    <text evidence="2">The sequence shown here is derived from an EMBL/GenBank/DDBJ whole genome shotgun (WGS) entry which is preliminary data.</text>
</comment>
<dbReference type="EMBL" id="BNCD01000009">
    <property type="protein sequence ID" value="GHH79804.1"/>
    <property type="molecule type" value="Genomic_DNA"/>
</dbReference>
<feature type="region of interest" description="Disordered" evidence="1">
    <location>
        <begin position="1"/>
        <end position="33"/>
    </location>
</feature>
<keyword evidence="3" id="KW-1185">Reference proteome</keyword>
<evidence type="ECO:0000256" key="1">
    <source>
        <dbReference type="SAM" id="MobiDB-lite"/>
    </source>
</evidence>
<accession>A0A919G8M4</accession>
<reference evidence="2" key="2">
    <citation type="submission" date="2020-09" db="EMBL/GenBank/DDBJ databases">
        <authorList>
            <person name="Sun Q."/>
            <person name="Ohkuma M."/>
        </authorList>
    </citation>
    <scope>NUCLEOTIDE SEQUENCE</scope>
    <source>
        <strain evidence="2">JCM 5069</strain>
    </source>
</reference>
<name>A0A919G8M4_9ACTN</name>
<proteinExistence type="predicted"/>
<dbReference type="Proteomes" id="UP000603708">
    <property type="component" value="Unassembled WGS sequence"/>
</dbReference>
<protein>
    <submittedName>
        <fullName evidence="2">Uncharacterized protein</fullName>
    </submittedName>
</protein>
<evidence type="ECO:0000313" key="3">
    <source>
        <dbReference type="Proteomes" id="UP000603708"/>
    </source>
</evidence>
<gene>
    <name evidence="2" type="ORF">GCM10018793_33320</name>
</gene>
<sequence>MKGHGGRGGSAEAARHSAEPGGTPRDRCDDRLPGRAFGLRRVYADLNTFGKGLVPQSEYGAQ</sequence>
<evidence type="ECO:0000313" key="2">
    <source>
        <dbReference type="EMBL" id="GHH79804.1"/>
    </source>
</evidence>
<reference evidence="2" key="1">
    <citation type="journal article" date="2014" name="Int. J. Syst. Evol. Microbiol.">
        <title>Complete genome sequence of Corynebacterium casei LMG S-19264T (=DSM 44701T), isolated from a smear-ripened cheese.</title>
        <authorList>
            <consortium name="US DOE Joint Genome Institute (JGI-PGF)"/>
            <person name="Walter F."/>
            <person name="Albersmeier A."/>
            <person name="Kalinowski J."/>
            <person name="Ruckert C."/>
        </authorList>
    </citation>
    <scope>NUCLEOTIDE SEQUENCE</scope>
    <source>
        <strain evidence="2">JCM 5069</strain>
    </source>
</reference>
<feature type="compositionally biased region" description="Basic and acidic residues" evidence="1">
    <location>
        <begin position="13"/>
        <end position="33"/>
    </location>
</feature>
<dbReference type="AlphaFoldDB" id="A0A919G8M4"/>